<proteinExistence type="predicted"/>
<geneLocation type="plasmid" evidence="1">
    <name>pRGRH0083</name>
</geneLocation>
<name>A0A0H5PWC3_9ZZZZ</name>
<dbReference type="InterPro" id="IPR053842">
    <property type="entry name" value="NikA-like"/>
</dbReference>
<dbReference type="AlphaFoldDB" id="A0A0H5PWC3"/>
<protein>
    <submittedName>
        <fullName evidence="1">Uncharacterized protein</fullName>
    </submittedName>
</protein>
<sequence>MANKKDTVAITFRCTNEVCSQLDELCRMAGIKRSEFIASCVTSEYDKMQGNPKLKAIMEQFRSISEQMKELTGQAGNGATIGADDGGEV</sequence>
<accession>A0A0H5PWC3</accession>
<evidence type="ECO:0000313" key="1">
    <source>
        <dbReference type="EMBL" id="CRY93863.1"/>
    </source>
</evidence>
<reference evidence="1" key="2">
    <citation type="submission" date="2015-07" db="EMBL/GenBank/DDBJ databases">
        <title>Plasmids, circular viruses and viroids from rat gut.</title>
        <authorList>
            <person name="Jorgensen T.J."/>
            <person name="Hansen M.A."/>
            <person name="Xu Z."/>
            <person name="Tabak M.A."/>
            <person name="Sorensen S.J."/>
            <person name="Hansen L.H."/>
        </authorList>
    </citation>
    <scope>NUCLEOTIDE SEQUENCE</scope>
    <source>
        <plasmid evidence="1">pRGRH0083</plasmid>
    </source>
</reference>
<dbReference type="EMBL" id="LN852774">
    <property type="protein sequence ID" value="CRY93863.1"/>
    <property type="molecule type" value="Genomic_DNA"/>
</dbReference>
<organism evidence="1">
    <name type="scientific">uncultured prokaryote</name>
    <dbReference type="NCBI Taxonomy" id="198431"/>
    <lineage>
        <taxon>unclassified sequences</taxon>
        <taxon>environmental samples</taxon>
    </lineage>
</organism>
<reference evidence="1" key="1">
    <citation type="submission" date="2015-06" db="EMBL/GenBank/DDBJ databases">
        <authorList>
            <person name="Joergensen T."/>
        </authorList>
    </citation>
    <scope>NUCLEOTIDE SEQUENCE</scope>
    <source>
        <plasmid evidence="1">pRGRH0083</plasmid>
    </source>
</reference>
<dbReference type="Pfam" id="PF21983">
    <property type="entry name" value="NikA-like"/>
    <property type="match status" value="1"/>
</dbReference>
<keyword evidence="1" id="KW-0614">Plasmid</keyword>